<keyword evidence="7 9" id="KW-1133">Transmembrane helix</keyword>
<dbReference type="GO" id="GO:0000139">
    <property type="term" value="C:Golgi membrane"/>
    <property type="evidence" value="ECO:0007669"/>
    <property type="project" value="UniProtKB-SubCell"/>
</dbReference>
<evidence type="ECO:0000256" key="1">
    <source>
        <dbReference type="ARBA" id="ARBA00004337"/>
    </source>
</evidence>
<evidence type="ECO:0000256" key="5">
    <source>
        <dbReference type="ARBA" id="ARBA00022729"/>
    </source>
</evidence>
<keyword evidence="4 9" id="KW-0812">Transmembrane</keyword>
<dbReference type="AlphaFoldDB" id="A0A7J7NGF0"/>
<comment type="subcellular location">
    <subcellularLocation>
        <location evidence="1">Endosome membrane</location>
        <topology evidence="1">Multi-pass membrane protein</topology>
    </subcellularLocation>
    <subcellularLocation>
        <location evidence="2">Golgi apparatus membrane</location>
        <topology evidence="2">Multi-pass membrane protein</topology>
    </subcellularLocation>
</comment>
<comment type="similarity">
    <text evidence="3 9">Belongs to the nonaspanin (TM9SF) (TC 9.A.2) family.</text>
</comment>
<dbReference type="GO" id="GO:0072657">
    <property type="term" value="P:protein localization to membrane"/>
    <property type="evidence" value="ECO:0007669"/>
    <property type="project" value="TreeGrafter"/>
</dbReference>
<comment type="caution">
    <text evidence="10">The sequence shown here is derived from an EMBL/GenBank/DDBJ whole genome shotgun (WGS) entry which is preliminary data.</text>
</comment>
<reference evidence="10 11" key="1">
    <citation type="journal article" date="2020" name="IScience">
        <title>Genome Sequencing of the Endangered Kingdonia uniflora (Circaeasteraceae, Ranunculales) Reveals Potential Mechanisms of Evolutionary Specialization.</title>
        <authorList>
            <person name="Sun Y."/>
            <person name="Deng T."/>
            <person name="Zhang A."/>
            <person name="Moore M.J."/>
            <person name="Landis J.B."/>
            <person name="Lin N."/>
            <person name="Zhang H."/>
            <person name="Zhang X."/>
            <person name="Huang J."/>
            <person name="Zhang X."/>
            <person name="Sun H."/>
            <person name="Wang H."/>
        </authorList>
    </citation>
    <scope>NUCLEOTIDE SEQUENCE [LARGE SCALE GENOMIC DNA]</scope>
    <source>
        <strain evidence="10">TB1705</strain>
        <tissue evidence="10">Leaf</tissue>
    </source>
</reference>
<dbReference type="OrthoDB" id="1666796at2759"/>
<feature type="transmembrane region" description="Helical" evidence="9">
    <location>
        <begin position="342"/>
        <end position="363"/>
    </location>
</feature>
<organism evidence="10 11">
    <name type="scientific">Kingdonia uniflora</name>
    <dbReference type="NCBI Taxonomy" id="39325"/>
    <lineage>
        <taxon>Eukaryota</taxon>
        <taxon>Viridiplantae</taxon>
        <taxon>Streptophyta</taxon>
        <taxon>Embryophyta</taxon>
        <taxon>Tracheophyta</taxon>
        <taxon>Spermatophyta</taxon>
        <taxon>Magnoliopsida</taxon>
        <taxon>Ranunculales</taxon>
        <taxon>Circaeasteraceae</taxon>
        <taxon>Kingdonia</taxon>
    </lineage>
</organism>
<dbReference type="InterPro" id="IPR004240">
    <property type="entry name" value="EMP70"/>
</dbReference>
<evidence type="ECO:0000313" key="11">
    <source>
        <dbReference type="Proteomes" id="UP000541444"/>
    </source>
</evidence>
<evidence type="ECO:0000256" key="2">
    <source>
        <dbReference type="ARBA" id="ARBA00004653"/>
    </source>
</evidence>
<keyword evidence="6" id="KW-0967">Endosome</keyword>
<dbReference type="PANTHER" id="PTHR10766:SF119">
    <property type="entry name" value="TRANSMEMBRANE 9 SUPERFAMILY MEMBER 5"/>
    <property type="match status" value="1"/>
</dbReference>
<proteinExistence type="inferred from homology"/>
<dbReference type="Pfam" id="PF02990">
    <property type="entry name" value="EMP70"/>
    <property type="match status" value="1"/>
</dbReference>
<evidence type="ECO:0000313" key="10">
    <source>
        <dbReference type="EMBL" id="KAF6165948.1"/>
    </source>
</evidence>
<keyword evidence="8 9" id="KW-0472">Membrane</keyword>
<gene>
    <name evidence="10" type="ORF">GIB67_012845</name>
</gene>
<keyword evidence="5 9" id="KW-0732">Signal</keyword>
<feature type="signal peptide" evidence="9">
    <location>
        <begin position="1"/>
        <end position="25"/>
    </location>
</feature>
<dbReference type="InterPro" id="IPR036259">
    <property type="entry name" value="MFS_trans_sf"/>
</dbReference>
<evidence type="ECO:0000256" key="6">
    <source>
        <dbReference type="ARBA" id="ARBA00022753"/>
    </source>
</evidence>
<protein>
    <recommendedName>
        <fullName evidence="9">Transmembrane 9 superfamily member</fullName>
    </recommendedName>
</protein>
<dbReference type="SUPFAM" id="SSF103473">
    <property type="entry name" value="MFS general substrate transporter"/>
    <property type="match status" value="1"/>
</dbReference>
<dbReference type="EMBL" id="JACGCM010000816">
    <property type="protein sequence ID" value="KAF6165948.1"/>
    <property type="molecule type" value="Genomic_DNA"/>
</dbReference>
<evidence type="ECO:0000256" key="7">
    <source>
        <dbReference type="ARBA" id="ARBA00022989"/>
    </source>
</evidence>
<sequence length="388" mass="44713">MAEKVQKGVFIIVLALVISVRPVVTSSADHRYSVGDNVPLYANKVGPLNNPSETYEYFDFPFCLPDLGLFTYPLFVYVKDQVIRKKESLGEVLNGDRFTNSMYELKFREDKTNEDLCKKTLTREEVAKFRDSVRNEFYFQMYYDNLPLWGFIGKVEDPWILNATGPRYYLFKHVNFDILFNKDRVIEIYAFNDPNHAVDISEDNETNIQFTYSVFWKATSAEFEKRMQRYSKSSLLPKHFQIHWFSIINSIAIIVLLVGLFSTLFLRTLKNDLKKCSNEDEDEDTEKEELSWKNLHGDVFRFPPHTSLFCAILATGTQILTMISFVFVLSFLGVLYPFNRGALYTFIVAIYAATSVLAGYNAASFRAKLAGPRQAVVCEAISYVFAIV</sequence>
<accession>A0A7J7NGF0</accession>
<dbReference type="GO" id="GO:0010008">
    <property type="term" value="C:endosome membrane"/>
    <property type="evidence" value="ECO:0007669"/>
    <property type="project" value="UniProtKB-SubCell"/>
</dbReference>
<dbReference type="Proteomes" id="UP000541444">
    <property type="component" value="Unassembled WGS sequence"/>
</dbReference>
<evidence type="ECO:0000256" key="8">
    <source>
        <dbReference type="ARBA" id="ARBA00023136"/>
    </source>
</evidence>
<dbReference type="PANTHER" id="PTHR10766">
    <property type="entry name" value="TRANSMEMBRANE 9 SUPERFAMILY PROTEIN"/>
    <property type="match status" value="1"/>
</dbReference>
<keyword evidence="11" id="KW-1185">Reference proteome</keyword>
<name>A0A7J7NGF0_9MAGN</name>
<evidence type="ECO:0000256" key="4">
    <source>
        <dbReference type="ARBA" id="ARBA00022692"/>
    </source>
</evidence>
<evidence type="ECO:0000256" key="3">
    <source>
        <dbReference type="ARBA" id="ARBA00005227"/>
    </source>
</evidence>
<feature type="transmembrane region" description="Helical" evidence="9">
    <location>
        <begin position="242"/>
        <end position="266"/>
    </location>
</feature>
<evidence type="ECO:0000256" key="9">
    <source>
        <dbReference type="RuleBase" id="RU363079"/>
    </source>
</evidence>
<comment type="caution">
    <text evidence="9">Lacks conserved residue(s) required for the propagation of feature annotation.</text>
</comment>
<feature type="transmembrane region" description="Helical" evidence="9">
    <location>
        <begin position="308"/>
        <end position="336"/>
    </location>
</feature>
<feature type="chain" id="PRO_5029937921" description="Transmembrane 9 superfamily member" evidence="9">
    <location>
        <begin position="26"/>
        <end position="388"/>
    </location>
</feature>